<feature type="domain" description="HEPN" evidence="1">
    <location>
        <begin position="115"/>
        <end position="215"/>
    </location>
</feature>
<dbReference type="EMBL" id="SNYM01000003">
    <property type="protein sequence ID" value="TDQ49660.1"/>
    <property type="molecule type" value="Genomic_DNA"/>
</dbReference>
<dbReference type="Proteomes" id="UP000295375">
    <property type="component" value="Unassembled WGS sequence"/>
</dbReference>
<evidence type="ECO:0000313" key="3">
    <source>
        <dbReference type="Proteomes" id="UP000295375"/>
    </source>
</evidence>
<dbReference type="Pfam" id="PF05168">
    <property type="entry name" value="HEPN"/>
    <property type="match status" value="1"/>
</dbReference>
<evidence type="ECO:0000313" key="2">
    <source>
        <dbReference type="EMBL" id="TDQ49660.1"/>
    </source>
</evidence>
<dbReference type="OrthoDB" id="1435962at2"/>
<gene>
    <name evidence="2" type="ORF">EV696_10328</name>
</gene>
<protein>
    <submittedName>
        <fullName evidence="2">HEPN domain-containing protein</fullName>
    </submittedName>
</protein>
<comment type="caution">
    <text evidence="2">The sequence shown here is derived from an EMBL/GenBank/DDBJ whole genome shotgun (WGS) entry which is preliminary data.</text>
</comment>
<sequence>MDTKELIQTQFNTLLRQGEELLGLAGWNGKETTRSSSELDYMRFRTSAINLVRRACGANSDHYAALKDLAENNHTSTTSYYFTHCLGILQAAASDFENGLLFDMKALIAADLLGDFVEQAEHLLANGYHVPAASLIGAVLEDVLRKLCEMHGIHVPEKTKLDRLNADLAKAEIYNKLTQKRITALADIRNNADHGHFDKFRKDDVEDMVKWVRGFAADKLQ</sequence>
<accession>A0A4R6UQY0</accession>
<name>A0A4R6UQY0_9GAMM</name>
<evidence type="ECO:0000259" key="1">
    <source>
        <dbReference type="Pfam" id="PF05168"/>
    </source>
</evidence>
<organism evidence="2 3">
    <name type="scientific">Permianibacter aggregans</name>
    <dbReference type="NCBI Taxonomy" id="1510150"/>
    <lineage>
        <taxon>Bacteria</taxon>
        <taxon>Pseudomonadati</taxon>
        <taxon>Pseudomonadota</taxon>
        <taxon>Gammaproteobacteria</taxon>
        <taxon>Pseudomonadales</taxon>
        <taxon>Pseudomonadaceae</taxon>
        <taxon>Permianibacter</taxon>
    </lineage>
</organism>
<proteinExistence type="predicted"/>
<dbReference type="RefSeq" id="WP_133588168.1">
    <property type="nucleotide sequence ID" value="NZ_CP037953.1"/>
</dbReference>
<dbReference type="InterPro" id="IPR007842">
    <property type="entry name" value="HEPN_dom"/>
</dbReference>
<keyword evidence="3" id="KW-1185">Reference proteome</keyword>
<reference evidence="2 3" key="1">
    <citation type="submission" date="2019-03" db="EMBL/GenBank/DDBJ databases">
        <title>Genomic Encyclopedia of Type Strains, Phase IV (KMG-IV): sequencing the most valuable type-strain genomes for metagenomic binning, comparative biology and taxonomic classification.</title>
        <authorList>
            <person name="Goeker M."/>
        </authorList>
    </citation>
    <scope>NUCLEOTIDE SEQUENCE [LARGE SCALE GENOMIC DNA]</scope>
    <source>
        <strain evidence="2 3">DSM 103792</strain>
    </source>
</reference>
<dbReference type="AlphaFoldDB" id="A0A4R6UQY0"/>